<evidence type="ECO:0000256" key="2">
    <source>
        <dbReference type="ARBA" id="ARBA00023125"/>
    </source>
</evidence>
<dbReference type="InterPro" id="IPR036271">
    <property type="entry name" value="Tet_transcr_reg_TetR-rel_C_sf"/>
</dbReference>
<evidence type="ECO:0000256" key="3">
    <source>
        <dbReference type="ARBA" id="ARBA00023163"/>
    </source>
</evidence>
<proteinExistence type="predicted"/>
<dbReference type="InterPro" id="IPR009057">
    <property type="entry name" value="Homeodomain-like_sf"/>
</dbReference>
<evidence type="ECO:0000313" key="7">
    <source>
        <dbReference type="Proteomes" id="UP000248614"/>
    </source>
</evidence>
<gene>
    <name evidence="6" type="ORF">DI632_09440</name>
</gene>
<feature type="DNA-binding region" description="H-T-H motif" evidence="4">
    <location>
        <begin position="65"/>
        <end position="84"/>
    </location>
</feature>
<evidence type="ECO:0000259" key="5">
    <source>
        <dbReference type="PROSITE" id="PS50977"/>
    </source>
</evidence>
<dbReference type="Pfam" id="PF00440">
    <property type="entry name" value="TetR_N"/>
    <property type="match status" value="1"/>
</dbReference>
<dbReference type="GO" id="GO:0003700">
    <property type="term" value="F:DNA-binding transcription factor activity"/>
    <property type="evidence" value="ECO:0007669"/>
    <property type="project" value="TreeGrafter"/>
</dbReference>
<dbReference type="Pfam" id="PF14246">
    <property type="entry name" value="TetR_C_7"/>
    <property type="match status" value="1"/>
</dbReference>
<organism evidence="6 7">
    <name type="scientific">Sphingomonas hengshuiensis</name>
    <dbReference type="NCBI Taxonomy" id="1609977"/>
    <lineage>
        <taxon>Bacteria</taxon>
        <taxon>Pseudomonadati</taxon>
        <taxon>Pseudomonadota</taxon>
        <taxon>Alphaproteobacteria</taxon>
        <taxon>Sphingomonadales</taxon>
        <taxon>Sphingomonadaceae</taxon>
        <taxon>Sphingomonas</taxon>
    </lineage>
</organism>
<protein>
    <submittedName>
        <fullName evidence="6">TetR family transcriptional regulator</fullName>
    </submittedName>
</protein>
<dbReference type="SUPFAM" id="SSF46689">
    <property type="entry name" value="Homeodomain-like"/>
    <property type="match status" value="1"/>
</dbReference>
<feature type="domain" description="HTH tetR-type" evidence="5">
    <location>
        <begin position="42"/>
        <end position="102"/>
    </location>
</feature>
<dbReference type="GO" id="GO:0000976">
    <property type="term" value="F:transcription cis-regulatory region binding"/>
    <property type="evidence" value="ECO:0007669"/>
    <property type="project" value="TreeGrafter"/>
</dbReference>
<dbReference type="PROSITE" id="PS50977">
    <property type="entry name" value="HTH_TETR_2"/>
    <property type="match status" value="1"/>
</dbReference>
<evidence type="ECO:0000313" key="6">
    <source>
        <dbReference type="EMBL" id="PZO77252.1"/>
    </source>
</evidence>
<dbReference type="FunFam" id="1.10.10.60:FF:000141">
    <property type="entry name" value="TetR family transcriptional regulator"/>
    <property type="match status" value="1"/>
</dbReference>
<keyword evidence="1" id="KW-0805">Transcription regulation</keyword>
<accession>A0A2W4Z9P5</accession>
<keyword evidence="2 4" id="KW-0238">DNA-binding</keyword>
<dbReference type="EMBL" id="QFNF01000022">
    <property type="protein sequence ID" value="PZO77252.1"/>
    <property type="molecule type" value="Genomic_DNA"/>
</dbReference>
<sequence>MGTLLAMMPGRVVVNGNPYRIVHYMPIECRDRPTTLREARKHDRRAAIVAVARRSFLEEGYAATSMSGLLRTLGGSKATLWGYFPSKEALFGAVIADVTAAFRRQVMDELDAPGELDATLVNFCRSFMNKTGHADAVAIWRLVMAESGRFPEVGRIFYDHAAGHIERALATYIAQQIAARRLRDDGALDMARVLIGMTAAQQNRRLWGVEPAGGAGMDADARRFVGYFLRLFAVGPRAE</sequence>
<dbReference type="InterPro" id="IPR039536">
    <property type="entry name" value="TetR_C_Proteobacteria"/>
</dbReference>
<comment type="caution">
    <text evidence="6">The sequence shown here is derived from an EMBL/GenBank/DDBJ whole genome shotgun (WGS) entry which is preliminary data.</text>
</comment>
<keyword evidence="3" id="KW-0804">Transcription</keyword>
<name>A0A2W4Z9P5_9SPHN</name>
<dbReference type="PANTHER" id="PTHR30055">
    <property type="entry name" value="HTH-TYPE TRANSCRIPTIONAL REGULATOR RUTR"/>
    <property type="match status" value="1"/>
</dbReference>
<dbReference type="PANTHER" id="PTHR30055:SF146">
    <property type="entry name" value="HTH-TYPE TRANSCRIPTIONAL DUAL REGULATOR CECR"/>
    <property type="match status" value="1"/>
</dbReference>
<dbReference type="AlphaFoldDB" id="A0A2W4Z9P5"/>
<dbReference type="Gene3D" id="1.10.357.10">
    <property type="entry name" value="Tetracycline Repressor, domain 2"/>
    <property type="match status" value="1"/>
</dbReference>
<dbReference type="Gene3D" id="1.10.10.60">
    <property type="entry name" value="Homeodomain-like"/>
    <property type="match status" value="1"/>
</dbReference>
<evidence type="ECO:0000256" key="1">
    <source>
        <dbReference type="ARBA" id="ARBA00023015"/>
    </source>
</evidence>
<dbReference type="SUPFAM" id="SSF48498">
    <property type="entry name" value="Tetracyclin repressor-like, C-terminal domain"/>
    <property type="match status" value="1"/>
</dbReference>
<reference evidence="6 7" key="1">
    <citation type="submission" date="2017-08" db="EMBL/GenBank/DDBJ databases">
        <title>Infants hospitalized years apart are colonized by the same room-sourced microbial strains.</title>
        <authorList>
            <person name="Brooks B."/>
            <person name="Olm M.R."/>
            <person name="Firek B.A."/>
            <person name="Baker R."/>
            <person name="Thomas B.C."/>
            <person name="Morowitz M.J."/>
            <person name="Banfield J.F."/>
        </authorList>
    </citation>
    <scope>NUCLEOTIDE SEQUENCE [LARGE SCALE GENOMIC DNA]</scope>
    <source>
        <strain evidence="6">S2_018_000_R3_110</strain>
    </source>
</reference>
<dbReference type="Proteomes" id="UP000248614">
    <property type="component" value="Unassembled WGS sequence"/>
</dbReference>
<evidence type="ECO:0000256" key="4">
    <source>
        <dbReference type="PROSITE-ProRule" id="PRU00335"/>
    </source>
</evidence>
<dbReference type="InterPro" id="IPR050109">
    <property type="entry name" value="HTH-type_TetR-like_transc_reg"/>
</dbReference>
<dbReference type="InterPro" id="IPR001647">
    <property type="entry name" value="HTH_TetR"/>
</dbReference>